<name>A0A372ZY74_9ACTN</name>
<evidence type="ECO:0000313" key="1">
    <source>
        <dbReference type="EMBL" id="RGD60731.1"/>
    </source>
</evidence>
<dbReference type="EMBL" id="QVIG01000001">
    <property type="protein sequence ID" value="RGD60731.1"/>
    <property type="molecule type" value="Genomic_DNA"/>
</dbReference>
<gene>
    <name evidence="1" type="ORF">DR950_25795</name>
</gene>
<evidence type="ECO:0008006" key="3">
    <source>
        <dbReference type="Google" id="ProtNLM"/>
    </source>
</evidence>
<proteinExistence type="predicted"/>
<evidence type="ECO:0000313" key="2">
    <source>
        <dbReference type="Proteomes" id="UP000263377"/>
    </source>
</evidence>
<dbReference type="RefSeq" id="WP_117488896.1">
    <property type="nucleotide sequence ID" value="NZ_QVIG01000001.1"/>
</dbReference>
<protein>
    <recommendedName>
        <fullName evidence="3">SMI1/KNR4 family protein</fullName>
    </recommendedName>
</protein>
<dbReference type="AlphaFoldDB" id="A0A372ZY74"/>
<sequence length="74" mass="8581">MRREHFRTALQISDWGDGALLMLNPAIINGQGEWEAWAFASWYPGVFRYPSFWDLMVDLIKTDHPDVAWAELGL</sequence>
<dbReference type="Proteomes" id="UP000263377">
    <property type="component" value="Unassembled WGS sequence"/>
</dbReference>
<organism evidence="1 2">
    <name type="scientific">Kitasatospora xanthocidica</name>
    <dbReference type="NCBI Taxonomy" id="83382"/>
    <lineage>
        <taxon>Bacteria</taxon>
        <taxon>Bacillati</taxon>
        <taxon>Actinomycetota</taxon>
        <taxon>Actinomycetes</taxon>
        <taxon>Kitasatosporales</taxon>
        <taxon>Streptomycetaceae</taxon>
        <taxon>Kitasatospora</taxon>
    </lineage>
</organism>
<keyword evidence="2" id="KW-1185">Reference proteome</keyword>
<reference evidence="1 2" key="1">
    <citation type="submission" date="2018-08" db="EMBL/GenBank/DDBJ databases">
        <title>Diversity &amp; Physiological Properties of Lignin-Decomposing Actinobacteria from Soil.</title>
        <authorList>
            <person name="Roh S.G."/>
            <person name="Kim S.B."/>
        </authorList>
    </citation>
    <scope>NUCLEOTIDE SEQUENCE [LARGE SCALE GENOMIC DNA]</scope>
    <source>
        <strain evidence="1 2">MMS17-GH009</strain>
    </source>
</reference>
<accession>A0A372ZY74</accession>
<comment type="caution">
    <text evidence="1">The sequence shown here is derived from an EMBL/GenBank/DDBJ whole genome shotgun (WGS) entry which is preliminary data.</text>
</comment>